<comment type="caution">
    <text evidence="3">The sequence shown here is derived from an EMBL/GenBank/DDBJ whole genome shotgun (WGS) entry which is preliminary data.</text>
</comment>
<keyword evidence="4" id="KW-1185">Reference proteome</keyword>
<evidence type="ECO:0000313" key="4">
    <source>
        <dbReference type="Proteomes" id="UP001206350"/>
    </source>
</evidence>
<gene>
    <name evidence="3" type="ORF">MUU45_001710</name>
</gene>
<organism evidence="3 4">
    <name type="scientific">Rodentibacter pneumotropicus</name>
    <dbReference type="NCBI Taxonomy" id="758"/>
    <lineage>
        <taxon>Bacteria</taxon>
        <taxon>Pseudomonadati</taxon>
        <taxon>Pseudomonadota</taxon>
        <taxon>Gammaproteobacteria</taxon>
        <taxon>Pasteurellales</taxon>
        <taxon>Pasteurellaceae</taxon>
        <taxon>Rodentibacter</taxon>
    </lineage>
</organism>
<name>A0AAW5LCE4_9PAST</name>
<reference evidence="3 4" key="1">
    <citation type="journal article" date="2022" name="Microbiol. Spectr.">
        <title>Microbiota of the Pregnant Mouse: Characterization of the Bacterial Communities in the Oral Cavity, Lung, Intestine, and Vagina through Culture and DNA Sequencing.</title>
        <authorList>
            <person name="Greenberg J.M."/>
            <person name="Romero R."/>
            <person name="Winters A.D."/>
            <person name="Galaz J."/>
            <person name="Garcia-Flores V."/>
            <person name="Arenas-Hernandez M."/>
            <person name="Panzer J."/>
            <person name="Shaffer Z."/>
            <person name="Kracht D.J."/>
            <person name="Gomez-Lopez N."/>
            <person name="Theis K.R."/>
        </authorList>
    </citation>
    <scope>NUCLEOTIDE SEQUENCE [LARGE SCALE GENOMIC DNA]</scope>
    <source>
        <strain evidence="3 4">MAC-C1-H1</strain>
    </source>
</reference>
<dbReference type="EMBL" id="JALJCU010000009">
    <property type="protein sequence ID" value="MCQ9121223.1"/>
    <property type="molecule type" value="Genomic_DNA"/>
</dbReference>
<dbReference type="RefSeq" id="WP_256891843.1">
    <property type="nucleotide sequence ID" value="NZ_JALJCU010000009.1"/>
</dbReference>
<dbReference type="AlphaFoldDB" id="A0AAW5LCE4"/>
<accession>A0AAW5LCE4</accession>
<feature type="coiled-coil region" evidence="1">
    <location>
        <begin position="78"/>
        <end position="105"/>
    </location>
</feature>
<feature type="transmembrane region" description="Helical" evidence="2">
    <location>
        <begin position="52"/>
        <end position="77"/>
    </location>
</feature>
<evidence type="ECO:0000313" key="3">
    <source>
        <dbReference type="EMBL" id="MCQ9121223.1"/>
    </source>
</evidence>
<keyword evidence="2" id="KW-1133">Transmembrane helix</keyword>
<protein>
    <submittedName>
        <fullName evidence="3">Uncharacterized protein</fullName>
    </submittedName>
</protein>
<evidence type="ECO:0000256" key="2">
    <source>
        <dbReference type="SAM" id="Phobius"/>
    </source>
</evidence>
<proteinExistence type="predicted"/>
<dbReference type="Proteomes" id="UP001206350">
    <property type="component" value="Unassembled WGS sequence"/>
</dbReference>
<keyword evidence="2" id="KW-0812">Transmembrane</keyword>
<keyword evidence="2" id="KW-0472">Membrane</keyword>
<evidence type="ECO:0000256" key="1">
    <source>
        <dbReference type="SAM" id="Coils"/>
    </source>
</evidence>
<keyword evidence="1" id="KW-0175">Coiled coil</keyword>
<sequence length="141" mass="15974">MSEPIAKPVSTPRNAAIVGSLSALMPQFAKLIYPVGDATAADYIQRQVTQEFISAGLIFLVPFAVYIISLITSRYIATPEEMEEKRKLKRDLDELQNILDDIRDNPHRYSKEQINEFHKDYAETRKMLASIGRKALRSSTS</sequence>